<dbReference type="AlphaFoldDB" id="A0A1Q6R362"/>
<name>A0A1Q6R362_9FIRM</name>
<dbReference type="RefSeq" id="WP_303680222.1">
    <property type="nucleotide sequence ID" value="NZ_MNTG01000039.1"/>
</dbReference>
<accession>A0A1Q6R362</accession>
<reference evidence="1 2" key="1">
    <citation type="journal article" date="2016" name="Nat. Biotechnol.">
        <title>Measurement of bacterial replication rates in microbial communities.</title>
        <authorList>
            <person name="Brown C.T."/>
            <person name="Olm M.R."/>
            <person name="Thomas B.C."/>
            <person name="Banfield J.F."/>
        </authorList>
    </citation>
    <scope>NUCLEOTIDE SEQUENCE [LARGE SCALE GENOMIC DNA]</scope>
    <source>
        <strain evidence="1">46_33</strain>
    </source>
</reference>
<gene>
    <name evidence="1" type="ORF">BHW43_08530</name>
</gene>
<dbReference type="STRING" id="626940.BHW43_08530"/>
<dbReference type="PANTHER" id="PTHR38785:SF1">
    <property type="entry name" value="HOMOLOG OF VIRK"/>
    <property type="match status" value="1"/>
</dbReference>
<dbReference type="InterPro" id="IPR007488">
    <property type="entry name" value="DUF535"/>
</dbReference>
<protein>
    <recommendedName>
        <fullName evidence="3">DUF535 domain-containing protein</fullName>
    </recommendedName>
</protein>
<comment type="caution">
    <text evidence="1">The sequence shown here is derived from an EMBL/GenBank/DDBJ whole genome shotgun (WGS) entry which is preliminary data.</text>
</comment>
<dbReference type="EMBL" id="MNTG01000039">
    <property type="protein sequence ID" value="OLA36821.1"/>
    <property type="molecule type" value="Genomic_DNA"/>
</dbReference>
<sequence length="301" mass="35346">MEKNILEYVGKSLYKTHILKEMKRYVVFRARCAMHSSSVDELLQFFAANNKRQAWLQGAPALLEQTTRAFFYKGSTWDERVELVQNHLLIMEELFKPELMDKLYSKGEMVQLWEDSYDDRPLTLQLWFHAGQRKEGCMSLALFYEGEPLYQIMFWLAKNKTDGKNVIYIGALQGPQNGNELIKGMTKAFFGYRTKNLMFYGLRCFAKAIDIENIFAVTNDGYYAMNHVRVDRKLKTDFGAFWQECEGVICSDRRFYIMPTAEHRKSMEELKPSKRAQHRRRFAKMDEMKAAVKAAVDSYKK</sequence>
<dbReference type="Proteomes" id="UP000186777">
    <property type="component" value="Unassembled WGS sequence"/>
</dbReference>
<evidence type="ECO:0000313" key="1">
    <source>
        <dbReference type="EMBL" id="OLA36821.1"/>
    </source>
</evidence>
<evidence type="ECO:0008006" key="3">
    <source>
        <dbReference type="Google" id="ProtNLM"/>
    </source>
</evidence>
<proteinExistence type="predicted"/>
<dbReference type="GO" id="GO:0006974">
    <property type="term" value="P:DNA damage response"/>
    <property type="evidence" value="ECO:0007669"/>
    <property type="project" value="TreeGrafter"/>
</dbReference>
<evidence type="ECO:0000313" key="2">
    <source>
        <dbReference type="Proteomes" id="UP000186777"/>
    </source>
</evidence>
<organism evidence="1 2">
    <name type="scientific">Phascolarctobacterium succinatutens</name>
    <dbReference type="NCBI Taxonomy" id="626940"/>
    <lineage>
        <taxon>Bacteria</taxon>
        <taxon>Bacillati</taxon>
        <taxon>Bacillota</taxon>
        <taxon>Negativicutes</taxon>
        <taxon>Acidaminococcales</taxon>
        <taxon>Acidaminococcaceae</taxon>
        <taxon>Phascolarctobacterium</taxon>
    </lineage>
</organism>
<dbReference type="Pfam" id="PF04393">
    <property type="entry name" value="DUF535"/>
    <property type="match status" value="1"/>
</dbReference>
<dbReference type="PANTHER" id="PTHR38785">
    <property type="entry name" value="HOMOLOG OF VIRK"/>
    <property type="match status" value="1"/>
</dbReference>